<gene>
    <name evidence="2" type="ORF">FOZ61_005492</name>
</gene>
<organism evidence="2 3">
    <name type="scientific">Perkinsus olseni</name>
    <name type="common">Perkinsus atlanticus</name>
    <dbReference type="NCBI Taxonomy" id="32597"/>
    <lineage>
        <taxon>Eukaryota</taxon>
        <taxon>Sar</taxon>
        <taxon>Alveolata</taxon>
        <taxon>Perkinsozoa</taxon>
        <taxon>Perkinsea</taxon>
        <taxon>Perkinsida</taxon>
        <taxon>Perkinsidae</taxon>
        <taxon>Perkinsus</taxon>
    </lineage>
</organism>
<accession>A0A7J6LH55</accession>
<evidence type="ECO:0000313" key="2">
    <source>
        <dbReference type="EMBL" id="KAF4658629.1"/>
    </source>
</evidence>
<protein>
    <submittedName>
        <fullName evidence="2">Uncharacterized protein</fullName>
    </submittedName>
</protein>
<comment type="caution">
    <text evidence="2">The sequence shown here is derived from an EMBL/GenBank/DDBJ whole genome shotgun (WGS) entry which is preliminary data.</text>
</comment>
<evidence type="ECO:0000256" key="1">
    <source>
        <dbReference type="SAM" id="MobiDB-lite"/>
    </source>
</evidence>
<proteinExistence type="predicted"/>
<dbReference type="OrthoDB" id="411871at2759"/>
<dbReference type="EMBL" id="JABAHT010000302">
    <property type="protein sequence ID" value="KAF4658629.1"/>
    <property type="molecule type" value="Genomic_DNA"/>
</dbReference>
<sequence length="134" mass="13986">MEKGMSLTLNVDDTTTRLAEALLLAWAADAGVPYDSQPRTIGDNVLPYDGISGDVLKVARVIGFGYGGEDRPPEGDPSSDRAPRNNSNAALCIAAGILPADLELGTIAVTRLAAVEYAKALDQSLSVKALDSRA</sequence>
<feature type="compositionally biased region" description="Basic and acidic residues" evidence="1">
    <location>
        <begin position="68"/>
        <end position="83"/>
    </location>
</feature>
<dbReference type="AlphaFoldDB" id="A0A7J6LH55"/>
<evidence type="ECO:0000313" key="3">
    <source>
        <dbReference type="Proteomes" id="UP000570595"/>
    </source>
</evidence>
<reference evidence="2 3" key="1">
    <citation type="submission" date="2020-04" db="EMBL/GenBank/DDBJ databases">
        <title>Perkinsus olseni comparative genomics.</title>
        <authorList>
            <person name="Bogema D.R."/>
        </authorList>
    </citation>
    <scope>NUCLEOTIDE SEQUENCE [LARGE SCALE GENOMIC DNA]</scope>
    <source>
        <strain evidence="2">ATCC PRA-179</strain>
    </source>
</reference>
<name>A0A7J6LH55_PEROL</name>
<dbReference type="Proteomes" id="UP000570595">
    <property type="component" value="Unassembled WGS sequence"/>
</dbReference>
<feature type="region of interest" description="Disordered" evidence="1">
    <location>
        <begin position="66"/>
        <end position="85"/>
    </location>
</feature>